<feature type="domain" description="Fe/B12 periplasmic-binding" evidence="5">
    <location>
        <begin position="61"/>
        <end position="259"/>
    </location>
</feature>
<dbReference type="InterPro" id="IPR002491">
    <property type="entry name" value="ABC_transptr_periplasmic_BD"/>
</dbReference>
<evidence type="ECO:0000313" key="6">
    <source>
        <dbReference type="EMBL" id="GED69306.1"/>
    </source>
</evidence>
<dbReference type="EMBL" id="BJON01000011">
    <property type="protein sequence ID" value="GED69306.1"/>
    <property type="molecule type" value="Genomic_DNA"/>
</dbReference>
<sequence>MNNIRSIVGAVGTIVLATSLLFGCSSQTSQKQENAPSSAEAATRSYTDYKGHTSPIPVSPQRIIFWGETFGDTLALGVKPVGGSGYTNQVFEDRLQDVEDVGFPINLEKVLELKPDVILYAGTDEKDFDALSKIAPTVIFDTFAPLEERMTLLGDLIGKKEEAKKCLKEYKQSAESMWKKLKETGMKEGETASVDERIFLCPLSSKWFRSRRQDSGDPRSRRGLCGNFGGCLAGLRRRSHLHAALREAGFSQGDTTSAS</sequence>
<evidence type="ECO:0000256" key="4">
    <source>
        <dbReference type="ARBA" id="ARBA00022729"/>
    </source>
</evidence>
<evidence type="ECO:0000313" key="7">
    <source>
        <dbReference type="Proteomes" id="UP000319578"/>
    </source>
</evidence>
<keyword evidence="7" id="KW-1185">Reference proteome</keyword>
<dbReference type="Pfam" id="PF01497">
    <property type="entry name" value="Peripla_BP_2"/>
    <property type="match status" value="1"/>
</dbReference>
<keyword evidence="4" id="KW-0732">Signal</keyword>
<dbReference type="Gene3D" id="3.40.50.1980">
    <property type="entry name" value="Nitrogenase molybdenum iron protein domain"/>
    <property type="match status" value="1"/>
</dbReference>
<keyword evidence="3" id="KW-0813">Transport</keyword>
<evidence type="ECO:0000256" key="2">
    <source>
        <dbReference type="ARBA" id="ARBA00008814"/>
    </source>
</evidence>
<comment type="similarity">
    <text evidence="2">Belongs to the bacterial solute-binding protein 8 family.</text>
</comment>
<dbReference type="PANTHER" id="PTHR30532:SF29">
    <property type="entry name" value="FE(3+) DICITRATE-BINDING PERIPLASMIC PROTEIN"/>
    <property type="match status" value="1"/>
</dbReference>
<evidence type="ECO:0000259" key="5">
    <source>
        <dbReference type="PROSITE" id="PS50983"/>
    </source>
</evidence>
<dbReference type="InterPro" id="IPR051313">
    <property type="entry name" value="Bact_iron-sidero_bind"/>
</dbReference>
<accession>A0ABQ0TN69</accession>
<evidence type="ECO:0000256" key="1">
    <source>
        <dbReference type="ARBA" id="ARBA00004196"/>
    </source>
</evidence>
<dbReference type="RefSeq" id="WP_236700182.1">
    <property type="nucleotide sequence ID" value="NZ_BJON01000011.1"/>
</dbReference>
<evidence type="ECO:0000256" key="3">
    <source>
        <dbReference type="ARBA" id="ARBA00022448"/>
    </source>
</evidence>
<reference evidence="6 7" key="1">
    <citation type="submission" date="2019-06" db="EMBL/GenBank/DDBJ databases">
        <title>Whole genome shotgun sequence of Brevibacillus reuszeri NBRC 15719.</title>
        <authorList>
            <person name="Hosoyama A."/>
            <person name="Uohara A."/>
            <person name="Ohji S."/>
            <person name="Ichikawa N."/>
        </authorList>
    </citation>
    <scope>NUCLEOTIDE SEQUENCE [LARGE SCALE GENOMIC DNA]</scope>
    <source>
        <strain evidence="6 7">NBRC 15719</strain>
    </source>
</reference>
<gene>
    <name evidence="6" type="ORF">BRE01_30080</name>
</gene>
<comment type="caution">
    <text evidence="6">The sequence shown here is derived from an EMBL/GenBank/DDBJ whole genome shotgun (WGS) entry which is preliminary data.</text>
</comment>
<dbReference type="SUPFAM" id="SSF53807">
    <property type="entry name" value="Helical backbone' metal receptor"/>
    <property type="match status" value="1"/>
</dbReference>
<name>A0ABQ0TN69_9BACL</name>
<organism evidence="6 7">
    <name type="scientific">Brevibacillus reuszeri</name>
    <dbReference type="NCBI Taxonomy" id="54915"/>
    <lineage>
        <taxon>Bacteria</taxon>
        <taxon>Bacillati</taxon>
        <taxon>Bacillota</taxon>
        <taxon>Bacilli</taxon>
        <taxon>Bacillales</taxon>
        <taxon>Paenibacillaceae</taxon>
        <taxon>Brevibacillus</taxon>
    </lineage>
</organism>
<comment type="subcellular location">
    <subcellularLocation>
        <location evidence="1">Cell envelope</location>
    </subcellularLocation>
</comment>
<dbReference type="Proteomes" id="UP000319578">
    <property type="component" value="Unassembled WGS sequence"/>
</dbReference>
<proteinExistence type="inferred from homology"/>
<dbReference type="PROSITE" id="PS50983">
    <property type="entry name" value="FE_B12_PBP"/>
    <property type="match status" value="1"/>
</dbReference>
<dbReference type="PROSITE" id="PS51257">
    <property type="entry name" value="PROKAR_LIPOPROTEIN"/>
    <property type="match status" value="1"/>
</dbReference>
<dbReference type="PANTHER" id="PTHR30532">
    <property type="entry name" value="IRON III DICITRATE-BINDING PERIPLASMIC PROTEIN"/>
    <property type="match status" value="1"/>
</dbReference>
<protein>
    <recommendedName>
        <fullName evidence="5">Fe/B12 periplasmic-binding domain-containing protein</fullName>
    </recommendedName>
</protein>